<dbReference type="OrthoDB" id="9808310at2"/>
<dbReference type="InterPro" id="IPR003779">
    <property type="entry name" value="CMD-like"/>
</dbReference>
<feature type="domain" description="Carboxymuconolactone decarboxylase-like" evidence="1">
    <location>
        <begin position="43"/>
        <end position="104"/>
    </location>
</feature>
<dbReference type="GO" id="GO:0051920">
    <property type="term" value="F:peroxiredoxin activity"/>
    <property type="evidence" value="ECO:0007669"/>
    <property type="project" value="InterPro"/>
</dbReference>
<dbReference type="InterPro" id="IPR029032">
    <property type="entry name" value="AhpD-like"/>
</dbReference>
<proteinExistence type="predicted"/>
<protein>
    <submittedName>
        <fullName evidence="2">Uncharacterized peroxidase-related enzyme</fullName>
    </submittedName>
</protein>
<sequence>MSRLSLHTVDDAPEAAQAGLELVVSRNGFLPNLFRILANSPAALEAYHSLSAILTRGNFNVGEREAIQITAAATQKCGICVAGHTALAYRKAGLEQQVVDALRDSKDVPDARLDALAHFTRAILQRLGNVTDDELKAFYAAGYDEGDAVEVILGISLATLCNFTSNLGRPSLNPELAPYAWKDTAAQPGRS</sequence>
<evidence type="ECO:0000313" key="3">
    <source>
        <dbReference type="Proteomes" id="UP000254343"/>
    </source>
</evidence>
<dbReference type="NCBIfam" id="TIGR00778">
    <property type="entry name" value="ahpD_dom"/>
    <property type="match status" value="1"/>
</dbReference>
<evidence type="ECO:0000313" key="2">
    <source>
        <dbReference type="EMBL" id="SUU83334.1"/>
    </source>
</evidence>
<dbReference type="SUPFAM" id="SSF69118">
    <property type="entry name" value="AhpD-like"/>
    <property type="match status" value="1"/>
</dbReference>
<reference evidence="2 3" key="1">
    <citation type="submission" date="2018-06" db="EMBL/GenBank/DDBJ databases">
        <authorList>
            <consortium name="Pathogen Informatics"/>
            <person name="Doyle S."/>
        </authorList>
    </citation>
    <scope>NUCLEOTIDE SEQUENCE [LARGE SCALE GENOMIC DNA]</scope>
    <source>
        <strain evidence="2 3">NCTC12722</strain>
    </source>
</reference>
<dbReference type="RefSeq" id="WP_002718114.1">
    <property type="nucleotide sequence ID" value="NZ_UFSI01000001.1"/>
</dbReference>
<dbReference type="Proteomes" id="UP000254343">
    <property type="component" value="Unassembled WGS sequence"/>
</dbReference>
<dbReference type="EMBL" id="UIGB01000001">
    <property type="protein sequence ID" value="SUU83334.1"/>
    <property type="molecule type" value="Genomic_DNA"/>
</dbReference>
<accession>A0A380W306</accession>
<organism evidence="2 3">
    <name type="scientific">Afipia felis</name>
    <name type="common">Cat scratch disease bacillus</name>
    <dbReference type="NCBI Taxonomy" id="1035"/>
    <lineage>
        <taxon>Bacteria</taxon>
        <taxon>Pseudomonadati</taxon>
        <taxon>Pseudomonadota</taxon>
        <taxon>Alphaproteobacteria</taxon>
        <taxon>Hyphomicrobiales</taxon>
        <taxon>Nitrobacteraceae</taxon>
        <taxon>Afipia</taxon>
    </lineage>
</organism>
<dbReference type="AlphaFoldDB" id="A0A380W306"/>
<dbReference type="InterPro" id="IPR004675">
    <property type="entry name" value="AhpD_core"/>
</dbReference>
<name>A0A380W306_AFIFE</name>
<gene>
    <name evidence="2" type="ORF">NCTC12722_00497</name>
</gene>
<evidence type="ECO:0000259" key="1">
    <source>
        <dbReference type="Pfam" id="PF02627"/>
    </source>
</evidence>
<dbReference type="PANTHER" id="PTHR35446">
    <property type="entry name" value="SI:CH211-175M2.5"/>
    <property type="match status" value="1"/>
</dbReference>
<dbReference type="PANTHER" id="PTHR35446:SF3">
    <property type="entry name" value="CMD DOMAIN-CONTAINING PROTEIN"/>
    <property type="match status" value="1"/>
</dbReference>
<keyword evidence="2" id="KW-0575">Peroxidase</keyword>
<dbReference type="Gene3D" id="1.20.1290.10">
    <property type="entry name" value="AhpD-like"/>
    <property type="match status" value="1"/>
</dbReference>
<keyword evidence="2" id="KW-0560">Oxidoreductase</keyword>
<dbReference type="Pfam" id="PF02627">
    <property type="entry name" value="CMD"/>
    <property type="match status" value="1"/>
</dbReference>